<dbReference type="SMART" id="SM00360">
    <property type="entry name" value="RRM"/>
    <property type="match status" value="1"/>
</dbReference>
<name>A0A099NXF4_PICKU</name>
<sequence>MEQNQTESQGIYNEAVEGSQFQEQPQQDQPQQQQGIENSGSLGQFQTNQETDQIEQMKEHISRMEEESERLNQMQQQIMQMDDAMEITDNGDAPMDGVEEDAKFQSIQERKEIDGRSIYVSNVDYSATPEELQQLFSECGTINRITILTNRLTGTPLGYGFIEFESAESIPKALENDQTLFKGRPIKVTPKRTNLPGFGSRGRGRGGFVGRGRGRGGFGGRGRGRGGPRGRGGFRGRGAPRGARGGFNPY</sequence>
<dbReference type="GO" id="GO:0008143">
    <property type="term" value="F:poly(A) binding"/>
    <property type="evidence" value="ECO:0007669"/>
    <property type="project" value="TreeGrafter"/>
</dbReference>
<proteinExistence type="predicted"/>
<dbReference type="EMBL" id="JQFK01000061">
    <property type="protein sequence ID" value="KGK36622.1"/>
    <property type="molecule type" value="Genomic_DNA"/>
</dbReference>
<dbReference type="Pfam" id="PF00076">
    <property type="entry name" value="RRM_1"/>
    <property type="match status" value="1"/>
</dbReference>
<evidence type="ECO:0000256" key="1">
    <source>
        <dbReference type="ARBA" id="ARBA00022884"/>
    </source>
</evidence>
<feature type="region of interest" description="Disordered" evidence="3">
    <location>
        <begin position="191"/>
        <end position="250"/>
    </location>
</feature>
<dbReference type="InterPro" id="IPR012677">
    <property type="entry name" value="Nucleotide-bd_a/b_plait_sf"/>
</dbReference>
<dbReference type="InterPro" id="IPR035979">
    <property type="entry name" value="RBD_domain_sf"/>
</dbReference>
<feature type="compositionally biased region" description="Basic residues" evidence="3">
    <location>
        <begin position="222"/>
        <end position="234"/>
    </location>
</feature>
<dbReference type="AlphaFoldDB" id="A0A099NXF4"/>
<dbReference type="Proteomes" id="UP000029867">
    <property type="component" value="Unassembled WGS sequence"/>
</dbReference>
<feature type="region of interest" description="Disordered" evidence="3">
    <location>
        <begin position="1"/>
        <end position="71"/>
    </location>
</feature>
<reference evidence="6" key="1">
    <citation type="journal article" date="2014" name="Microb. Cell Fact.">
        <title>Exploiting Issatchenkia orientalis SD108 for succinic acid production.</title>
        <authorList>
            <person name="Xiao H."/>
            <person name="Shao Z."/>
            <person name="Jiang Y."/>
            <person name="Dole S."/>
            <person name="Zhao H."/>
        </authorList>
    </citation>
    <scope>NUCLEOTIDE SEQUENCE [LARGE SCALE GENOMIC DNA]</scope>
    <source>
        <strain evidence="6">SD108</strain>
    </source>
</reference>
<dbReference type="PANTHER" id="PTHR23236:SF12">
    <property type="entry name" value="EUKARYOTIC INITIATION FACTOR 4B-RELATED"/>
    <property type="match status" value="1"/>
</dbReference>
<dbReference type="InterPro" id="IPR000504">
    <property type="entry name" value="RRM_dom"/>
</dbReference>
<evidence type="ECO:0000313" key="5">
    <source>
        <dbReference type="EMBL" id="KGK36622.1"/>
    </source>
</evidence>
<organism evidence="5 6">
    <name type="scientific">Pichia kudriavzevii</name>
    <name type="common">Yeast</name>
    <name type="synonym">Issatchenkia orientalis</name>
    <dbReference type="NCBI Taxonomy" id="4909"/>
    <lineage>
        <taxon>Eukaryota</taxon>
        <taxon>Fungi</taxon>
        <taxon>Dikarya</taxon>
        <taxon>Ascomycota</taxon>
        <taxon>Saccharomycotina</taxon>
        <taxon>Pichiomycetes</taxon>
        <taxon>Pichiales</taxon>
        <taxon>Pichiaceae</taxon>
        <taxon>Pichia</taxon>
    </lineage>
</organism>
<feature type="compositionally biased region" description="Gly residues" evidence="3">
    <location>
        <begin position="199"/>
        <end position="221"/>
    </location>
</feature>
<dbReference type="CDD" id="cd12306">
    <property type="entry name" value="RRM_II_PABPs"/>
    <property type="match status" value="1"/>
</dbReference>
<evidence type="ECO:0000259" key="4">
    <source>
        <dbReference type="PROSITE" id="PS50102"/>
    </source>
</evidence>
<keyword evidence="1 2" id="KW-0694">RNA-binding</keyword>
<dbReference type="VEuPathDB" id="FungiDB:C5L36_0E04070"/>
<dbReference type="PROSITE" id="PS50102">
    <property type="entry name" value="RRM"/>
    <property type="match status" value="1"/>
</dbReference>
<dbReference type="Gene3D" id="3.30.70.330">
    <property type="match status" value="1"/>
</dbReference>
<feature type="compositionally biased region" description="Polar residues" evidence="3">
    <location>
        <begin position="35"/>
        <end position="51"/>
    </location>
</feature>
<feature type="domain" description="RRM" evidence="4">
    <location>
        <begin position="116"/>
        <end position="193"/>
    </location>
</feature>
<accession>A0A099NXF4</accession>
<feature type="compositionally biased region" description="Polar residues" evidence="3">
    <location>
        <begin position="1"/>
        <end position="11"/>
    </location>
</feature>
<feature type="compositionally biased region" description="Low complexity" evidence="3">
    <location>
        <begin position="20"/>
        <end position="34"/>
    </location>
</feature>
<comment type="caution">
    <text evidence="5">The sequence shown here is derived from an EMBL/GenBank/DDBJ whole genome shotgun (WGS) entry which is preliminary data.</text>
</comment>
<dbReference type="PANTHER" id="PTHR23236">
    <property type="entry name" value="EUKARYOTIC TRANSLATION INITIATION FACTOR 4B/4H"/>
    <property type="match status" value="1"/>
</dbReference>
<protein>
    <recommendedName>
        <fullName evidence="4">RRM domain-containing protein</fullName>
    </recommendedName>
</protein>
<gene>
    <name evidence="5" type="ORF">JL09_g4236</name>
</gene>
<feature type="compositionally biased region" description="Basic and acidic residues" evidence="3">
    <location>
        <begin position="55"/>
        <end position="65"/>
    </location>
</feature>
<dbReference type="SUPFAM" id="SSF54928">
    <property type="entry name" value="RNA-binding domain, RBD"/>
    <property type="match status" value="1"/>
</dbReference>
<evidence type="ECO:0000313" key="6">
    <source>
        <dbReference type="Proteomes" id="UP000029867"/>
    </source>
</evidence>
<evidence type="ECO:0000256" key="3">
    <source>
        <dbReference type="SAM" id="MobiDB-lite"/>
    </source>
</evidence>
<dbReference type="HOGENOM" id="CLU_012062_23_3_1"/>
<evidence type="ECO:0000256" key="2">
    <source>
        <dbReference type="PROSITE-ProRule" id="PRU00176"/>
    </source>
</evidence>
<dbReference type="eggNOG" id="KOG4209">
    <property type="taxonomic scope" value="Eukaryota"/>
</dbReference>